<protein>
    <submittedName>
        <fullName evidence="2">Uncharacterized protein</fullName>
    </submittedName>
</protein>
<organism evidence="2 3">
    <name type="scientific">Pyrenophora tritici-repentis</name>
    <dbReference type="NCBI Taxonomy" id="45151"/>
    <lineage>
        <taxon>Eukaryota</taxon>
        <taxon>Fungi</taxon>
        <taxon>Dikarya</taxon>
        <taxon>Ascomycota</taxon>
        <taxon>Pezizomycotina</taxon>
        <taxon>Dothideomycetes</taxon>
        <taxon>Pleosporomycetidae</taxon>
        <taxon>Pleosporales</taxon>
        <taxon>Pleosporineae</taxon>
        <taxon>Pleosporaceae</taxon>
        <taxon>Pyrenophora</taxon>
    </lineage>
</organism>
<feature type="region of interest" description="Disordered" evidence="1">
    <location>
        <begin position="1"/>
        <end position="376"/>
    </location>
</feature>
<feature type="compositionally biased region" description="Polar residues" evidence="1">
    <location>
        <begin position="283"/>
        <end position="293"/>
    </location>
</feature>
<feature type="compositionally biased region" description="Low complexity" evidence="1">
    <location>
        <begin position="167"/>
        <end position="183"/>
    </location>
</feature>
<dbReference type="EMBL" id="NRDI02000005">
    <property type="protein sequence ID" value="KAI1516182.1"/>
    <property type="molecule type" value="Genomic_DNA"/>
</dbReference>
<feature type="compositionally biased region" description="Basic and acidic residues" evidence="1">
    <location>
        <begin position="268"/>
        <end position="282"/>
    </location>
</feature>
<feature type="compositionally biased region" description="Polar residues" evidence="1">
    <location>
        <begin position="51"/>
        <end position="62"/>
    </location>
</feature>
<feature type="compositionally biased region" description="Polar residues" evidence="1">
    <location>
        <begin position="241"/>
        <end position="258"/>
    </location>
</feature>
<comment type="caution">
    <text evidence="2">The sequence shown here is derived from an EMBL/GenBank/DDBJ whole genome shotgun (WGS) entry which is preliminary data.</text>
</comment>
<feature type="compositionally biased region" description="Basic and acidic residues" evidence="1">
    <location>
        <begin position="352"/>
        <end position="376"/>
    </location>
</feature>
<dbReference type="Proteomes" id="UP000249757">
    <property type="component" value="Unassembled WGS sequence"/>
</dbReference>
<dbReference type="AlphaFoldDB" id="A0A2W1GZ08"/>
<feature type="compositionally biased region" description="Low complexity" evidence="1">
    <location>
        <begin position="213"/>
        <end position="225"/>
    </location>
</feature>
<name>A0A2W1GZ08_9PLEO</name>
<dbReference type="OrthoDB" id="5388207at2759"/>
<accession>A0A2W1GZ08</accession>
<evidence type="ECO:0000313" key="3">
    <source>
        <dbReference type="Proteomes" id="UP000249757"/>
    </source>
</evidence>
<feature type="compositionally biased region" description="Low complexity" evidence="1">
    <location>
        <begin position="1"/>
        <end position="16"/>
    </location>
</feature>
<feature type="compositionally biased region" description="Polar residues" evidence="1">
    <location>
        <begin position="136"/>
        <end position="153"/>
    </location>
</feature>
<reference evidence="3" key="1">
    <citation type="journal article" date="2022" name="Microb. Genom.">
        <title>A global pangenome for the wheat fungal pathogen Pyrenophora tritici-repentis and prediction of effector protein structural homology.</title>
        <authorList>
            <person name="Moolhuijzen P.M."/>
            <person name="See P.T."/>
            <person name="Shi G."/>
            <person name="Powell H.R."/>
            <person name="Cockram J."/>
            <person name="Jorgensen L.N."/>
            <person name="Benslimane H."/>
            <person name="Strelkov S.E."/>
            <person name="Turner J."/>
            <person name="Liu Z."/>
            <person name="Moffat C.S."/>
        </authorList>
    </citation>
    <scope>NUCLEOTIDE SEQUENCE [LARGE SCALE GENOMIC DNA]</scope>
</reference>
<keyword evidence="3" id="KW-1185">Reference proteome</keyword>
<evidence type="ECO:0000256" key="1">
    <source>
        <dbReference type="SAM" id="MobiDB-lite"/>
    </source>
</evidence>
<sequence length="376" mass="38613">METITNLASNAASTASKLIYGDQTKADETVDQTKNNETAGKEPISGEQGLGTATQPFDQGNAATPLATADKGTFLDYTSNEPLGKEPLSGELGKGTVTEPFDQGNDAKATEQATEKTSSSDEFLKLDPVTKGPTETEIQSTGDPKIYSNSQDPSYAGMPIVPLNPDAATSNTAATPSAPTTTAITDKAGVTDKLWKDTPLDDITRSGAPGAGPVAPTDVTPAVPDSAATTTSLDPAIKTSAPDSVTASSGIYSGSEPKTSGAGVIVDTKTEAEKESDNRDTPEWTSTGVPSDKSNYEAAAAKQNAASPGESKGTFTNEAGHILGSADGVAGLTEPAVGRKSESNDLASSPSNEEKGSKMSHLKEKMKNKLHIGKDK</sequence>
<gene>
    <name evidence="2" type="ORF">Ptr86124_004719</name>
</gene>
<feature type="compositionally biased region" description="Basic and acidic residues" evidence="1">
    <location>
        <begin position="189"/>
        <end position="204"/>
    </location>
</feature>
<proteinExistence type="predicted"/>
<evidence type="ECO:0000313" key="2">
    <source>
        <dbReference type="EMBL" id="KAI1516182.1"/>
    </source>
</evidence>